<dbReference type="CDD" id="cd09023">
    <property type="entry name" value="Aldose_epim_Ec_c4013"/>
    <property type="match status" value="1"/>
</dbReference>
<gene>
    <name evidence="2" type="ORF">DEACI_1079</name>
    <name evidence="1" type="ORF">DEACI_1149</name>
</gene>
<proteinExistence type="predicted"/>
<reference evidence="1" key="2">
    <citation type="submission" date="2020-01" db="EMBL/GenBank/DDBJ databases">
        <authorList>
            <person name="Hornung B."/>
        </authorList>
    </citation>
    <scope>NUCLEOTIDE SEQUENCE</scope>
    <source>
        <strain evidence="1">PacBioINE</strain>
    </source>
</reference>
<dbReference type="EMBL" id="CDGJ01000032">
    <property type="protein sequence ID" value="CEJ06630.1"/>
    <property type="molecule type" value="Genomic_DNA"/>
</dbReference>
<evidence type="ECO:0000313" key="2">
    <source>
        <dbReference type="EMBL" id="CEJ06630.1"/>
    </source>
</evidence>
<accession>A0A8S0XAX0</accession>
<dbReference type="InterPro" id="IPR027839">
    <property type="entry name" value="DUF4432"/>
</dbReference>
<dbReference type="Proteomes" id="UP000836597">
    <property type="component" value="Chromosome"/>
</dbReference>
<sequence length="354" mass="40022">MPELWGRTVTKEELRRYCGRMEQIAGVRKFVYAQGKAAGLEGVEVRTGGGLRFIVLPGRGMDIGLAEFRGMPLSFMAPLGESAAQFFGSDEQGFVRNFSGGLLITCGLSQVGSPNEDEGQKLGQHGLISNIPAERVSCRAQWEREDYVMSVEGEVRETSLFEPNLLLRRRVWTRLGENRLFLEDQVVNESFYPAPLMLLYHINIGFPVLDQDSVLLAPSRAVEPRDEVAARTVESCRTYRQPTPDFPDTVYYHDMQADGDGWVQAALVNERLGTGVYVRYEQKNLPYFVQWKYTNLGNYVAALEPANCHVEGRARERERGTLSFLAPWEERNFRLEIGVLESEEAIRAFTDALH</sequence>
<name>A0A8S0XAX0_9FIRM</name>
<protein>
    <submittedName>
        <fullName evidence="2">Conserved domain protein</fullName>
    </submittedName>
</protein>
<evidence type="ECO:0000313" key="3">
    <source>
        <dbReference type="Proteomes" id="UP001071230"/>
    </source>
</evidence>
<dbReference type="AlphaFoldDB" id="A0A8S0XAX0"/>
<dbReference type="InterPro" id="IPR014718">
    <property type="entry name" value="GH-type_carb-bd"/>
</dbReference>
<dbReference type="EMBL" id="LR746496">
    <property type="protein sequence ID" value="CAA7600496.1"/>
    <property type="molecule type" value="Genomic_DNA"/>
</dbReference>
<organism evidence="1">
    <name type="scientific">Acididesulfobacillus acetoxydans</name>
    <dbReference type="NCBI Taxonomy" id="1561005"/>
    <lineage>
        <taxon>Bacteria</taxon>
        <taxon>Bacillati</taxon>
        <taxon>Bacillota</taxon>
        <taxon>Clostridia</taxon>
        <taxon>Eubacteriales</taxon>
        <taxon>Peptococcaceae</taxon>
        <taxon>Acididesulfobacillus</taxon>
    </lineage>
</organism>
<dbReference type="Proteomes" id="UP001071230">
    <property type="component" value="Unassembled WGS sequence"/>
</dbReference>
<reference evidence="2" key="1">
    <citation type="submission" date="2014-11" db="EMBL/GenBank/DDBJ databases">
        <authorList>
            <person name="Hornung B.V."/>
        </authorList>
    </citation>
    <scope>NUCLEOTIDE SEQUENCE</scope>
    <source>
        <strain evidence="2">INE</strain>
    </source>
</reference>
<dbReference type="Pfam" id="PF14486">
    <property type="entry name" value="DUF4432"/>
    <property type="match status" value="1"/>
</dbReference>
<dbReference type="RefSeq" id="WP_240984161.1">
    <property type="nucleotide sequence ID" value="NZ_CDGJ01000032.1"/>
</dbReference>
<keyword evidence="3" id="KW-1185">Reference proteome</keyword>
<dbReference type="Gene3D" id="2.70.98.10">
    <property type="match status" value="1"/>
</dbReference>
<dbReference type="KEGG" id="aacx:DEACI_1149"/>
<evidence type="ECO:0000313" key="1">
    <source>
        <dbReference type="EMBL" id="CAA7600496.1"/>
    </source>
</evidence>
<dbReference type="GO" id="GO:0030246">
    <property type="term" value="F:carbohydrate binding"/>
    <property type="evidence" value="ECO:0007669"/>
    <property type="project" value="InterPro"/>
</dbReference>